<accession>A0A364JVL5</accession>
<evidence type="ECO:0000313" key="3">
    <source>
        <dbReference type="Proteomes" id="UP000249453"/>
    </source>
</evidence>
<organism evidence="2 3">
    <name type="scientific">Falsochrobactrum ovis</name>
    <dbReference type="NCBI Taxonomy" id="1293442"/>
    <lineage>
        <taxon>Bacteria</taxon>
        <taxon>Pseudomonadati</taxon>
        <taxon>Pseudomonadota</taxon>
        <taxon>Alphaproteobacteria</taxon>
        <taxon>Hyphomicrobiales</taxon>
        <taxon>Brucellaceae</taxon>
        <taxon>Falsochrobactrum</taxon>
    </lineage>
</organism>
<dbReference type="EMBL" id="QLMK01000005">
    <property type="protein sequence ID" value="RAK29156.1"/>
    <property type="molecule type" value="Genomic_DNA"/>
</dbReference>
<evidence type="ECO:0000256" key="1">
    <source>
        <dbReference type="SAM" id="Phobius"/>
    </source>
</evidence>
<proteinExistence type="predicted"/>
<sequence length="117" mass="13391">MIPTEVPSDTDVNDICRDELIGRYHILGDLLGEFDGAAFAYLLFSAIIPIFIFVCYITGVINQEINLFGSIIVYTIIVSLLSISIYSFIWRRWINRRIKIIDKRLKDILDQSDCDAA</sequence>
<feature type="transmembrane region" description="Helical" evidence="1">
    <location>
        <begin position="67"/>
        <end position="89"/>
    </location>
</feature>
<protein>
    <submittedName>
        <fullName evidence="2">Uncharacterized protein</fullName>
    </submittedName>
</protein>
<keyword evidence="3" id="KW-1185">Reference proteome</keyword>
<reference evidence="2 3" key="1">
    <citation type="submission" date="2018-06" db="EMBL/GenBank/DDBJ databases">
        <title>Genomic Encyclopedia of Type Strains, Phase IV (KMG-IV): sequencing the most valuable type-strain genomes for metagenomic binning, comparative biology and taxonomic classification.</title>
        <authorList>
            <person name="Goeker M."/>
        </authorList>
    </citation>
    <scope>NUCLEOTIDE SEQUENCE [LARGE SCALE GENOMIC DNA]</scope>
    <source>
        <strain evidence="2 3">DSM 26720</strain>
    </source>
</reference>
<feature type="transmembrane region" description="Helical" evidence="1">
    <location>
        <begin position="39"/>
        <end position="61"/>
    </location>
</feature>
<keyword evidence="1" id="KW-1133">Transmembrane helix</keyword>
<keyword evidence="1" id="KW-0812">Transmembrane</keyword>
<dbReference type="Proteomes" id="UP000249453">
    <property type="component" value="Unassembled WGS sequence"/>
</dbReference>
<comment type="caution">
    <text evidence="2">The sequence shown here is derived from an EMBL/GenBank/DDBJ whole genome shotgun (WGS) entry which is preliminary data.</text>
</comment>
<gene>
    <name evidence="2" type="ORF">C7374_105207</name>
</gene>
<name>A0A364JVL5_9HYPH</name>
<dbReference type="AlphaFoldDB" id="A0A364JVL5"/>
<evidence type="ECO:0000313" key="2">
    <source>
        <dbReference type="EMBL" id="RAK29156.1"/>
    </source>
</evidence>
<keyword evidence="1" id="KW-0472">Membrane</keyword>